<evidence type="ECO:0000256" key="2">
    <source>
        <dbReference type="ARBA" id="ARBA00022679"/>
    </source>
</evidence>
<dbReference type="RefSeq" id="WP_265590684.1">
    <property type="nucleotide sequence ID" value="NZ_BQKC01000001.1"/>
</dbReference>
<evidence type="ECO:0000259" key="3">
    <source>
        <dbReference type="Pfam" id="PF00534"/>
    </source>
</evidence>
<name>A0AAV5B3P0_9ACTN</name>
<accession>A0AAV5B3P0</accession>
<dbReference type="Gene3D" id="3.40.50.2000">
    <property type="entry name" value="Glycogen Phosphorylase B"/>
    <property type="match status" value="2"/>
</dbReference>
<dbReference type="PANTHER" id="PTHR45947:SF3">
    <property type="entry name" value="SULFOQUINOVOSYL TRANSFERASE SQD2"/>
    <property type="match status" value="1"/>
</dbReference>
<reference evidence="5" key="1">
    <citation type="journal article" date="2022" name="Int. J. Syst. Evol. Microbiol.">
        <title>Granulimonas faecalis gen. nov., sp. nov., and Leptogranulimonas caecicola gen. nov., sp. nov., novel lactate-producing Atopobiaceae bacteria isolated from mouse intestines, and an emended description of the family Atopobiaceae.</title>
        <authorList>
            <person name="Morinaga K."/>
            <person name="Kusada H."/>
            <person name="Sakamoto S."/>
            <person name="Murakami T."/>
            <person name="Toyoda A."/>
            <person name="Mori H."/>
            <person name="Meng X.Y."/>
            <person name="Takashino M."/>
            <person name="Murotomi K."/>
            <person name="Tamaki H."/>
        </authorList>
    </citation>
    <scope>NUCLEOTIDE SEQUENCE</scope>
    <source>
        <strain evidence="5">OPF53</strain>
    </source>
</reference>
<dbReference type="InterPro" id="IPR001296">
    <property type="entry name" value="Glyco_trans_1"/>
</dbReference>
<evidence type="ECO:0000313" key="5">
    <source>
        <dbReference type="EMBL" id="GJM55065.1"/>
    </source>
</evidence>
<keyword evidence="2" id="KW-0808">Transferase</keyword>
<dbReference type="SUPFAM" id="SSF53756">
    <property type="entry name" value="UDP-Glycosyltransferase/glycogen phosphorylase"/>
    <property type="match status" value="1"/>
</dbReference>
<dbReference type="InterPro" id="IPR028098">
    <property type="entry name" value="Glyco_trans_4-like_N"/>
</dbReference>
<keyword evidence="6" id="KW-1185">Reference proteome</keyword>
<gene>
    <name evidence="5" type="ORF">ATOP_07200</name>
</gene>
<dbReference type="PANTHER" id="PTHR45947">
    <property type="entry name" value="SULFOQUINOVOSYL TRANSFERASE SQD2"/>
    <property type="match status" value="1"/>
</dbReference>
<dbReference type="Pfam" id="PF00534">
    <property type="entry name" value="Glycos_transf_1"/>
    <property type="match status" value="1"/>
</dbReference>
<organism evidence="5 6">
    <name type="scientific">Granulimonas faecalis</name>
    <dbReference type="NCBI Taxonomy" id="2894155"/>
    <lineage>
        <taxon>Bacteria</taxon>
        <taxon>Bacillati</taxon>
        <taxon>Actinomycetota</taxon>
        <taxon>Coriobacteriia</taxon>
        <taxon>Coriobacteriales</taxon>
        <taxon>Kribbibacteriaceae</taxon>
        <taxon>Granulimonas</taxon>
    </lineage>
</organism>
<evidence type="ECO:0000256" key="1">
    <source>
        <dbReference type="ARBA" id="ARBA00022676"/>
    </source>
</evidence>
<proteinExistence type="predicted"/>
<comment type="caution">
    <text evidence="5">The sequence shown here is derived from an EMBL/GenBank/DDBJ whole genome shotgun (WGS) entry which is preliminary data.</text>
</comment>
<dbReference type="Pfam" id="PF13477">
    <property type="entry name" value="Glyco_trans_4_2"/>
    <property type="match status" value="1"/>
</dbReference>
<dbReference type="InterPro" id="IPR050194">
    <property type="entry name" value="Glycosyltransferase_grp1"/>
</dbReference>
<evidence type="ECO:0000313" key="6">
    <source>
        <dbReference type="Proteomes" id="UP001055025"/>
    </source>
</evidence>
<dbReference type="AlphaFoldDB" id="A0AAV5B3P0"/>
<feature type="domain" description="Glycosyl transferase family 1" evidence="3">
    <location>
        <begin position="187"/>
        <end position="348"/>
    </location>
</feature>
<protein>
    <submittedName>
        <fullName evidence="5">Capsular polysaccharide biosynthesis protein</fullName>
    </submittedName>
</protein>
<dbReference type="Proteomes" id="UP001055025">
    <property type="component" value="Unassembled WGS sequence"/>
</dbReference>
<keyword evidence="1" id="KW-0328">Glycosyltransferase</keyword>
<dbReference type="GO" id="GO:0016757">
    <property type="term" value="F:glycosyltransferase activity"/>
    <property type="evidence" value="ECO:0007669"/>
    <property type="project" value="UniProtKB-KW"/>
</dbReference>
<evidence type="ECO:0000259" key="4">
    <source>
        <dbReference type="Pfam" id="PF13477"/>
    </source>
</evidence>
<feature type="domain" description="Glycosyltransferase subfamily 4-like N-terminal" evidence="4">
    <location>
        <begin position="14"/>
        <end position="156"/>
    </location>
</feature>
<dbReference type="EMBL" id="BQKC01000001">
    <property type="protein sequence ID" value="GJM55065.1"/>
    <property type="molecule type" value="Genomic_DNA"/>
</dbReference>
<sequence length="374" mass="41242">MAVQTDCSKREQIRVLYFANCNNYHTRKWAAFFAGRGWDVHVASLEEPNKNSVGEINGVTVHWLFNSGNRLGSDLQKLGYLSTFGEARRLIESLNPDIVHAHYASSYGTVCAATCRRPFYLSVWGSDVYDFPRKGPLQRLLLKNALSKASWVMSTSAAMAEETRKYTDKDIYITPFGVDMALFNPSKRVPHDGLLVGTVKALEEKYGISALLEACAFVHDRRPDLGLKVRIAGTGAREAELRNQARRLGMDGYLEWLGFIPQEQAAREWASFDIALVPSKSESFGVSAVEAQASGTPLVISDVPGLMEACDGGNTALVVSRDDSSALAGAIERLADCPALRKSIAKRGLDYVRSVYEIGDCFETIEKIYAAHLE</sequence>
<dbReference type="GO" id="GO:1901137">
    <property type="term" value="P:carbohydrate derivative biosynthetic process"/>
    <property type="evidence" value="ECO:0007669"/>
    <property type="project" value="UniProtKB-ARBA"/>
</dbReference>